<evidence type="ECO:0000313" key="3">
    <source>
        <dbReference type="Proteomes" id="UP000481252"/>
    </source>
</evidence>
<dbReference type="Pfam" id="PF01614">
    <property type="entry name" value="IclR_C"/>
    <property type="match status" value="1"/>
</dbReference>
<dbReference type="PANTHER" id="PTHR30136">
    <property type="entry name" value="HELIX-TURN-HELIX TRANSCRIPTIONAL REGULATOR, ICLR FAMILY"/>
    <property type="match status" value="1"/>
</dbReference>
<evidence type="ECO:0000259" key="1">
    <source>
        <dbReference type="PROSITE" id="PS51078"/>
    </source>
</evidence>
<dbReference type="InterPro" id="IPR050707">
    <property type="entry name" value="HTH_MetabolicPath_Reg"/>
</dbReference>
<comment type="caution">
    <text evidence="2">The sequence shown here is derived from an EMBL/GenBank/DDBJ whole genome shotgun (WGS) entry which is preliminary data.</text>
</comment>
<dbReference type="InterPro" id="IPR029016">
    <property type="entry name" value="GAF-like_dom_sf"/>
</dbReference>
<dbReference type="AlphaFoldDB" id="A0A7C9RAD7"/>
<dbReference type="RefSeq" id="WP_165120050.1">
    <property type="nucleotide sequence ID" value="NZ_JAAKZG010000010.1"/>
</dbReference>
<dbReference type="EMBL" id="JAAKZG010000010">
    <property type="protein sequence ID" value="NGN43639.1"/>
    <property type="molecule type" value="Genomic_DNA"/>
</dbReference>
<proteinExistence type="predicted"/>
<evidence type="ECO:0000313" key="2">
    <source>
        <dbReference type="EMBL" id="NGN43639.1"/>
    </source>
</evidence>
<reference evidence="2 3" key="1">
    <citation type="submission" date="2020-02" db="EMBL/GenBank/DDBJ databases">
        <title>Genome sequence of the type strain CGMCC 1.15528 of Mesorhizobium zhangyense.</title>
        <authorList>
            <person name="Gao J."/>
            <person name="Sun J."/>
        </authorList>
    </citation>
    <scope>NUCLEOTIDE SEQUENCE [LARGE SCALE GENOMIC DNA]</scope>
    <source>
        <strain evidence="2 3">CGMCC 1.15528</strain>
    </source>
</reference>
<dbReference type="Proteomes" id="UP000481252">
    <property type="component" value="Unassembled WGS sequence"/>
</dbReference>
<dbReference type="SUPFAM" id="SSF55781">
    <property type="entry name" value="GAF domain-like"/>
    <property type="match status" value="1"/>
</dbReference>
<accession>A0A7C9RAD7</accession>
<feature type="domain" description="IclR-ED" evidence="1">
    <location>
        <begin position="1"/>
        <end position="118"/>
    </location>
</feature>
<name>A0A7C9RAD7_9HYPH</name>
<gene>
    <name evidence="2" type="ORF">G6N74_21460</name>
</gene>
<dbReference type="GO" id="GO:0003700">
    <property type="term" value="F:DNA-binding transcription factor activity"/>
    <property type="evidence" value="ECO:0007669"/>
    <property type="project" value="TreeGrafter"/>
</dbReference>
<dbReference type="GO" id="GO:0045892">
    <property type="term" value="P:negative regulation of DNA-templated transcription"/>
    <property type="evidence" value="ECO:0007669"/>
    <property type="project" value="TreeGrafter"/>
</dbReference>
<dbReference type="PROSITE" id="PS51078">
    <property type="entry name" value="ICLR_ED"/>
    <property type="match status" value="1"/>
</dbReference>
<protein>
    <recommendedName>
        <fullName evidence="1">IclR-ED domain-containing protein</fullName>
    </recommendedName>
</protein>
<dbReference type="GO" id="GO:0003677">
    <property type="term" value="F:DNA binding"/>
    <property type="evidence" value="ECO:0007669"/>
    <property type="project" value="TreeGrafter"/>
</dbReference>
<dbReference type="PANTHER" id="PTHR30136:SF24">
    <property type="entry name" value="HTH-TYPE TRANSCRIPTIONAL REPRESSOR ALLR"/>
    <property type="match status" value="1"/>
</dbReference>
<sequence length="126" mass="13554">MPFFRGASSKAILAHLDDRSLKRIYLENEMLIREGEGPQNWKQFKAALRGIQRDGFAITVAEVAEGRVGIAAPILMNKRVVAGVSMVFESGQVDAVGQAGFPQQVVAAAERISLALSEDPGTISRG</sequence>
<dbReference type="InterPro" id="IPR014757">
    <property type="entry name" value="Tscrpt_reg_IclR_C"/>
</dbReference>
<dbReference type="Gene3D" id="3.30.450.40">
    <property type="match status" value="1"/>
</dbReference>
<keyword evidence="3" id="KW-1185">Reference proteome</keyword>
<organism evidence="2 3">
    <name type="scientific">Mesorhizobium zhangyense</name>
    <dbReference type="NCBI Taxonomy" id="1776730"/>
    <lineage>
        <taxon>Bacteria</taxon>
        <taxon>Pseudomonadati</taxon>
        <taxon>Pseudomonadota</taxon>
        <taxon>Alphaproteobacteria</taxon>
        <taxon>Hyphomicrobiales</taxon>
        <taxon>Phyllobacteriaceae</taxon>
        <taxon>Mesorhizobium</taxon>
    </lineage>
</organism>